<dbReference type="RefSeq" id="WP_197078750.1">
    <property type="nucleotide sequence ID" value="NZ_CP009520.1"/>
</dbReference>
<dbReference type="PANTHER" id="PTHR46268:SF24">
    <property type="entry name" value="UNIVERSAL STRESS PROTEIN"/>
    <property type="match status" value="1"/>
</dbReference>
<organism evidence="3 4">
    <name type="scientific">Methanosarcina vacuolata Z-761</name>
    <dbReference type="NCBI Taxonomy" id="1434123"/>
    <lineage>
        <taxon>Archaea</taxon>
        <taxon>Methanobacteriati</taxon>
        <taxon>Methanobacteriota</taxon>
        <taxon>Stenosarchaea group</taxon>
        <taxon>Methanomicrobia</taxon>
        <taxon>Methanosarcinales</taxon>
        <taxon>Methanosarcinaceae</taxon>
        <taxon>Methanosarcina</taxon>
    </lineage>
</organism>
<dbReference type="SUPFAM" id="SSF52402">
    <property type="entry name" value="Adenine nucleotide alpha hydrolases-like"/>
    <property type="match status" value="1"/>
</dbReference>
<dbReference type="PRINTS" id="PR01438">
    <property type="entry name" value="UNVRSLSTRESS"/>
</dbReference>
<keyword evidence="4" id="KW-1185">Reference proteome</keyword>
<name>A0A0E3Q5S9_9EURY</name>
<gene>
    <name evidence="3" type="ORF">MSVAZ_1811</name>
</gene>
<dbReference type="CDD" id="cd00293">
    <property type="entry name" value="USP-like"/>
    <property type="match status" value="1"/>
</dbReference>
<dbReference type="InterPro" id="IPR006015">
    <property type="entry name" value="Universal_stress_UspA"/>
</dbReference>
<dbReference type="Gene3D" id="3.40.50.620">
    <property type="entry name" value="HUPs"/>
    <property type="match status" value="1"/>
</dbReference>
<dbReference type="PATRIC" id="fig|1434123.4.peg.2195"/>
<protein>
    <submittedName>
        <fullName evidence="3">Universal stress protein</fullName>
    </submittedName>
</protein>
<comment type="similarity">
    <text evidence="1">Belongs to the universal stress protein A family.</text>
</comment>
<dbReference type="GeneID" id="24810259"/>
<feature type="domain" description="UspA" evidence="2">
    <location>
        <begin position="11"/>
        <end position="151"/>
    </location>
</feature>
<dbReference type="InterPro" id="IPR006016">
    <property type="entry name" value="UspA"/>
</dbReference>
<dbReference type="PANTHER" id="PTHR46268">
    <property type="entry name" value="STRESS RESPONSE PROTEIN NHAX"/>
    <property type="match status" value="1"/>
</dbReference>
<dbReference type="Proteomes" id="UP000033096">
    <property type="component" value="Chromosome"/>
</dbReference>
<accession>A0A0E3Q5S9</accession>
<evidence type="ECO:0000256" key="1">
    <source>
        <dbReference type="ARBA" id="ARBA00008791"/>
    </source>
</evidence>
<dbReference type="KEGG" id="mvc:MSVAZ_1811"/>
<evidence type="ECO:0000259" key="2">
    <source>
        <dbReference type="Pfam" id="PF00582"/>
    </source>
</evidence>
<proteinExistence type="inferred from homology"/>
<dbReference type="Pfam" id="PF00582">
    <property type="entry name" value="Usp"/>
    <property type="match status" value="1"/>
</dbReference>
<dbReference type="AlphaFoldDB" id="A0A0E3Q5S9"/>
<dbReference type="HOGENOM" id="CLU_049301_11_1_2"/>
<reference evidence="3 4" key="1">
    <citation type="submission" date="2014-07" db="EMBL/GenBank/DDBJ databases">
        <title>Methanogenic archaea and the global carbon cycle.</title>
        <authorList>
            <person name="Henriksen J.R."/>
            <person name="Luke J."/>
            <person name="Reinhart S."/>
            <person name="Benedict M.N."/>
            <person name="Youngblut N.D."/>
            <person name="Metcalf M.E."/>
            <person name="Whitaker R.J."/>
            <person name="Metcalf W.W."/>
        </authorList>
    </citation>
    <scope>NUCLEOTIDE SEQUENCE [LARGE SCALE GENOMIC DNA]</scope>
    <source>
        <strain evidence="3 4">Z-761</strain>
    </source>
</reference>
<evidence type="ECO:0000313" key="4">
    <source>
        <dbReference type="Proteomes" id="UP000033096"/>
    </source>
</evidence>
<dbReference type="InterPro" id="IPR014729">
    <property type="entry name" value="Rossmann-like_a/b/a_fold"/>
</dbReference>
<sequence length="151" mass="16399">MGVDRTDGSHFKRILIATDGSENAERAASYGINLAKAAGAEVDVLYVISTQHAVTTRTVKGWSEGLEEYLTDKGRAAINYVEKLGKEAGLEVKPAFLKGIPADKILEYAQENNIDLIIMGTQGLTGIKKFLIGSVAEKVVRHSRIPVMVIR</sequence>
<dbReference type="EMBL" id="CP009520">
    <property type="protein sequence ID" value="AKB44080.1"/>
    <property type="molecule type" value="Genomic_DNA"/>
</dbReference>
<evidence type="ECO:0000313" key="3">
    <source>
        <dbReference type="EMBL" id="AKB44080.1"/>
    </source>
</evidence>